<keyword evidence="2" id="KW-0326">Glycosidase</keyword>
<evidence type="ECO:0000259" key="3">
    <source>
        <dbReference type="SMART" id="SM00642"/>
    </source>
</evidence>
<evidence type="ECO:0000256" key="1">
    <source>
        <dbReference type="ARBA" id="ARBA00022801"/>
    </source>
</evidence>
<dbReference type="InterPro" id="IPR045857">
    <property type="entry name" value="O16G_dom_2"/>
</dbReference>
<dbReference type="Gene3D" id="2.60.40.1180">
    <property type="entry name" value="Golgi alpha-mannosidase II"/>
    <property type="match status" value="1"/>
</dbReference>
<dbReference type="SUPFAM" id="SSF51445">
    <property type="entry name" value="(Trans)glycosidases"/>
    <property type="match status" value="1"/>
</dbReference>
<protein>
    <submittedName>
        <fullName evidence="4">Neopullulanase</fullName>
    </submittedName>
</protein>
<dbReference type="Gene3D" id="3.90.400.10">
    <property type="entry name" value="Oligo-1,6-glucosidase, Domain 2"/>
    <property type="match status" value="1"/>
</dbReference>
<dbReference type="PANTHER" id="PTHR10357">
    <property type="entry name" value="ALPHA-AMYLASE FAMILY MEMBER"/>
    <property type="match status" value="1"/>
</dbReference>
<gene>
    <name evidence="4" type="ORF">GCM10010969_20890</name>
</gene>
<dbReference type="Pfam" id="PF02903">
    <property type="entry name" value="Alpha-amylase_N"/>
    <property type="match status" value="1"/>
</dbReference>
<sequence length="604" mass="68929">MLLEAIEHRPKLNWAYTVDKETVHLRIRTKKNDVERVFVIGGDKYAWDRTKEETAMRIFATDALFDYWECEVKPPYRRLKYGFRLESGSEKVWMNEDGFFNEELPTFDDFFEIAYINPEDILTTPDWAKNAVFYQIFPERFANGDSSRDPENVQPWGGKPEVDSFFGGDLEGVRQHLDYISDLGVNAIYFTPIFKAPSNHKYDTEDYMQLDPHFGDIDTLKKLIAECHERGIRVLLDAVFNHSGKTFQPFVDVQEKGEDSQYKDWFHIREFPLGVKDGMPTYETFSFEAYMPKFNTGHPEVKKYLLEAARYWIGEIGFDGWRLDVADEVDHRFWREFRTIVKEANPEAYILGELWHEATPWLQGDQFDSAMNYPFTYATLDFFAKGKTDAQKFSHSIATQLARYPEPVMQSAFNLLDSHDTPRALTIAEGDKNKLKLSAAFQLTYPGTPCIYYGNEIGIDGGPDPDCRKCMEWDESKQDLDLHAFYKKMIALRLEHSALRTGSFDFLHAEKGGSVVVYRRQDESGTFIVALNASEKEQSAEVGIEVKGEAKNGAGQQNGEGGSWSVLYAGGADTESKSEGSLSANGGKLTIALPAYGYAVLRAE</sequence>
<dbReference type="PANTHER" id="PTHR10357:SF210">
    <property type="entry name" value="MALTODEXTRIN GLUCOSIDASE"/>
    <property type="match status" value="1"/>
</dbReference>
<dbReference type="CDD" id="cd02857">
    <property type="entry name" value="E_set_CDase_PDE_N"/>
    <property type="match status" value="1"/>
</dbReference>
<dbReference type="Proteomes" id="UP000606653">
    <property type="component" value="Unassembled WGS sequence"/>
</dbReference>
<dbReference type="InterPro" id="IPR004185">
    <property type="entry name" value="Glyco_hydro_13_lg-like_dom"/>
</dbReference>
<dbReference type="InterPro" id="IPR013780">
    <property type="entry name" value="Glyco_hydro_b"/>
</dbReference>
<reference evidence="5" key="1">
    <citation type="journal article" date="2019" name="Int. J. Syst. Evol. Microbiol.">
        <title>The Global Catalogue of Microorganisms (GCM) 10K type strain sequencing project: providing services to taxonomists for standard genome sequencing and annotation.</title>
        <authorList>
            <consortium name="The Broad Institute Genomics Platform"/>
            <consortium name="The Broad Institute Genome Sequencing Center for Infectious Disease"/>
            <person name="Wu L."/>
            <person name="Ma J."/>
        </authorList>
    </citation>
    <scope>NUCLEOTIDE SEQUENCE [LARGE SCALE GENOMIC DNA]</scope>
    <source>
        <strain evidence="5">CGMCC 1.6964</strain>
    </source>
</reference>
<evidence type="ECO:0000313" key="5">
    <source>
        <dbReference type="Proteomes" id="UP000606653"/>
    </source>
</evidence>
<dbReference type="RefSeq" id="WP_018978785.1">
    <property type="nucleotide sequence ID" value="NZ_BMLN01000005.1"/>
</dbReference>
<accession>A0ABQ2L224</accession>
<feature type="domain" description="Glycosyl hydrolase family 13 catalytic" evidence="3">
    <location>
        <begin position="135"/>
        <end position="493"/>
    </location>
</feature>
<evidence type="ECO:0000313" key="4">
    <source>
        <dbReference type="EMBL" id="GGO00083.1"/>
    </source>
</evidence>
<dbReference type="Gene3D" id="3.20.20.80">
    <property type="entry name" value="Glycosidases"/>
    <property type="match status" value="1"/>
</dbReference>
<dbReference type="InterPro" id="IPR013783">
    <property type="entry name" value="Ig-like_fold"/>
</dbReference>
<dbReference type="SMART" id="SM00642">
    <property type="entry name" value="Aamy"/>
    <property type="match status" value="1"/>
</dbReference>
<dbReference type="SUPFAM" id="SSF51011">
    <property type="entry name" value="Glycosyl hydrolase domain"/>
    <property type="match status" value="1"/>
</dbReference>
<dbReference type="InterPro" id="IPR017853">
    <property type="entry name" value="GH"/>
</dbReference>
<keyword evidence="1" id="KW-0378">Hydrolase</keyword>
<dbReference type="InterPro" id="IPR006047">
    <property type="entry name" value="GH13_cat_dom"/>
</dbReference>
<keyword evidence="5" id="KW-1185">Reference proteome</keyword>
<evidence type="ECO:0000256" key="2">
    <source>
        <dbReference type="ARBA" id="ARBA00023295"/>
    </source>
</evidence>
<proteinExistence type="predicted"/>
<organism evidence="4 5">
    <name type="scientific">Saccharibacillus kuerlensis</name>
    <dbReference type="NCBI Taxonomy" id="459527"/>
    <lineage>
        <taxon>Bacteria</taxon>
        <taxon>Bacillati</taxon>
        <taxon>Bacillota</taxon>
        <taxon>Bacilli</taxon>
        <taxon>Bacillales</taxon>
        <taxon>Paenibacillaceae</taxon>
        <taxon>Saccharibacillus</taxon>
    </lineage>
</organism>
<name>A0ABQ2L224_9BACL</name>
<dbReference type="Gene3D" id="2.60.40.10">
    <property type="entry name" value="Immunoglobulins"/>
    <property type="match status" value="1"/>
</dbReference>
<comment type="caution">
    <text evidence="4">The sequence shown here is derived from an EMBL/GenBank/DDBJ whole genome shotgun (WGS) entry which is preliminary data.</text>
</comment>
<dbReference type="CDD" id="cd11338">
    <property type="entry name" value="AmyAc_CMD"/>
    <property type="match status" value="1"/>
</dbReference>
<dbReference type="EMBL" id="BMLN01000005">
    <property type="protein sequence ID" value="GGO00083.1"/>
    <property type="molecule type" value="Genomic_DNA"/>
</dbReference>
<dbReference type="Pfam" id="PF00128">
    <property type="entry name" value="Alpha-amylase"/>
    <property type="match status" value="1"/>
</dbReference>